<sequence length="234" mass="23752">MNVAVRGGTDDDSAAIAVGGGSVVDEDDDHDTLVAVGDDAIRSLTTEPPSAPVLPVTAEAGRHRVARDDLDATVAALAAGDRRVDAHPVLGLSHEGSAIARALRDVTFVTDAPASISEYAVATGEEQLGSVRADGFVVATPLGSDGYAGVAGGAVLEAGTGVTVVPIAPFSTETETYVVDPAPDAPLSVSVERDGAVALVADGVRYGAVDRGADLRVERVDTVDLVLPNRTENF</sequence>
<dbReference type="SUPFAM" id="SSF111331">
    <property type="entry name" value="NAD kinase/diacylglycerol kinase-like"/>
    <property type="match status" value="1"/>
</dbReference>
<keyword evidence="1" id="KW-0418">Kinase</keyword>
<dbReference type="Pfam" id="PF20143">
    <property type="entry name" value="NAD_kinase_C"/>
    <property type="match status" value="1"/>
</dbReference>
<evidence type="ECO:0000313" key="2">
    <source>
        <dbReference type="Proteomes" id="UP000236755"/>
    </source>
</evidence>
<evidence type="ECO:0000313" key="1">
    <source>
        <dbReference type="EMBL" id="SDZ87104.1"/>
    </source>
</evidence>
<accession>A0A1H3WL43</accession>
<proteinExistence type="predicted"/>
<dbReference type="InterPro" id="IPR016064">
    <property type="entry name" value="NAD/diacylglycerol_kinase_sf"/>
</dbReference>
<dbReference type="GO" id="GO:0003951">
    <property type="term" value="F:NAD+ kinase activity"/>
    <property type="evidence" value="ECO:0007669"/>
    <property type="project" value="InterPro"/>
</dbReference>
<name>A0A1H3WL43_9EURY</name>
<gene>
    <name evidence="1" type="ORF">SAMN04488065_0908</name>
</gene>
<dbReference type="RefSeq" id="WP_092632064.1">
    <property type="nucleotide sequence ID" value="NZ_FNQT01000001.1"/>
</dbReference>
<dbReference type="STRING" id="555874.SAMN04488065_0908"/>
<dbReference type="InterPro" id="IPR017437">
    <property type="entry name" value="ATP-NAD_kinase_PpnK-typ_C"/>
</dbReference>
<dbReference type="Proteomes" id="UP000236755">
    <property type="component" value="Unassembled WGS sequence"/>
</dbReference>
<dbReference type="AlphaFoldDB" id="A0A1H3WL43"/>
<keyword evidence="1" id="KW-0808">Transferase</keyword>
<dbReference type="Gene3D" id="2.60.200.30">
    <property type="entry name" value="Probable inorganic polyphosphate/atp-NAD kinase, domain 2"/>
    <property type="match status" value="1"/>
</dbReference>
<dbReference type="OrthoDB" id="170401at2157"/>
<protein>
    <submittedName>
        <fullName evidence="1">NAD+ kinase</fullName>
    </submittedName>
</protein>
<reference evidence="1 2" key="1">
    <citation type="submission" date="2016-10" db="EMBL/GenBank/DDBJ databases">
        <authorList>
            <person name="de Groot N.N."/>
        </authorList>
    </citation>
    <scope>NUCLEOTIDE SEQUENCE [LARGE SCALE GENOMIC DNA]</scope>
    <source>
        <strain evidence="1 2">CGMCC 1.8712</strain>
    </source>
</reference>
<dbReference type="EMBL" id="FNQT01000001">
    <property type="protein sequence ID" value="SDZ87104.1"/>
    <property type="molecule type" value="Genomic_DNA"/>
</dbReference>
<keyword evidence="2" id="KW-1185">Reference proteome</keyword>
<organism evidence="1 2">
    <name type="scientific">Haloplanus vescus</name>
    <dbReference type="NCBI Taxonomy" id="555874"/>
    <lineage>
        <taxon>Archaea</taxon>
        <taxon>Methanobacteriati</taxon>
        <taxon>Methanobacteriota</taxon>
        <taxon>Stenosarchaea group</taxon>
        <taxon>Halobacteria</taxon>
        <taxon>Halobacteriales</taxon>
        <taxon>Haloferacaceae</taxon>
        <taxon>Haloplanus</taxon>
    </lineage>
</organism>
<dbReference type="GO" id="GO:0019674">
    <property type="term" value="P:NAD+ metabolic process"/>
    <property type="evidence" value="ECO:0007669"/>
    <property type="project" value="InterPro"/>
</dbReference>